<proteinExistence type="predicted"/>
<accession>A0ACD5XFZ4</accession>
<dbReference type="Proteomes" id="UP001732700">
    <property type="component" value="Chromosome 4D"/>
</dbReference>
<reference evidence="1" key="1">
    <citation type="submission" date="2021-05" db="EMBL/GenBank/DDBJ databases">
        <authorList>
            <person name="Scholz U."/>
            <person name="Mascher M."/>
            <person name="Fiebig A."/>
        </authorList>
    </citation>
    <scope>NUCLEOTIDE SEQUENCE [LARGE SCALE GENOMIC DNA]</scope>
</reference>
<keyword evidence="2" id="KW-1185">Reference proteome</keyword>
<evidence type="ECO:0000313" key="2">
    <source>
        <dbReference type="Proteomes" id="UP001732700"/>
    </source>
</evidence>
<protein>
    <submittedName>
        <fullName evidence="1">Uncharacterized protein</fullName>
    </submittedName>
</protein>
<reference evidence="1" key="2">
    <citation type="submission" date="2025-09" db="UniProtKB">
        <authorList>
            <consortium name="EnsemblPlants"/>
        </authorList>
    </citation>
    <scope>IDENTIFICATION</scope>
</reference>
<dbReference type="EnsemblPlants" id="AVESA.00010b.r2.4DG0787310.1">
    <property type="protein sequence ID" value="AVESA.00010b.r2.4DG0787310.1.CDS"/>
    <property type="gene ID" value="AVESA.00010b.r2.4DG0787310"/>
</dbReference>
<name>A0ACD5XFZ4_AVESA</name>
<organism evidence="1 2">
    <name type="scientific">Avena sativa</name>
    <name type="common">Oat</name>
    <dbReference type="NCBI Taxonomy" id="4498"/>
    <lineage>
        <taxon>Eukaryota</taxon>
        <taxon>Viridiplantae</taxon>
        <taxon>Streptophyta</taxon>
        <taxon>Embryophyta</taxon>
        <taxon>Tracheophyta</taxon>
        <taxon>Spermatophyta</taxon>
        <taxon>Magnoliopsida</taxon>
        <taxon>Liliopsida</taxon>
        <taxon>Poales</taxon>
        <taxon>Poaceae</taxon>
        <taxon>BOP clade</taxon>
        <taxon>Pooideae</taxon>
        <taxon>Poodae</taxon>
        <taxon>Poeae</taxon>
        <taxon>Poeae Chloroplast Group 1 (Aveneae type)</taxon>
        <taxon>Aveninae</taxon>
        <taxon>Avena</taxon>
    </lineage>
</organism>
<evidence type="ECO:0000313" key="1">
    <source>
        <dbReference type="EnsemblPlants" id="AVESA.00010b.r2.4DG0787310.1.CDS"/>
    </source>
</evidence>
<sequence length="117" mass="12955">MGAACEGAGCGWRLGTRRIDPTFESNSSLATEILSSNLSMDARHITLCFLLVLVINADLTSATECRRFVDWSPFCSKWLCKVQCELEAQSTSCYVQSYHCKGSFFKSGACVCQMCRD</sequence>